<evidence type="ECO:0000256" key="1">
    <source>
        <dbReference type="SAM" id="MobiDB-lite"/>
    </source>
</evidence>
<evidence type="ECO:0000313" key="3">
    <source>
        <dbReference type="Proteomes" id="UP000241803"/>
    </source>
</evidence>
<dbReference type="Proteomes" id="UP000241803">
    <property type="component" value="Unassembled WGS sequence"/>
</dbReference>
<gene>
    <name evidence="2" type="ORF">C9J47_07195</name>
</gene>
<name>A0A2T3LAE2_9GAMM</name>
<sequence length="146" mass="16433">MDWITFISLALAVLSTVIAVYQWAVINESNKTKRELQYLLAGVNNAALQKQMAWQNQINTLDKFESRQDWDTGRLYLRERDDFAELAQLATALEGVIDTDNSAIESMMDRAISMVEKNNKLQSHGLKNPTNVANKTDVEGGKESPV</sequence>
<dbReference type="AlphaFoldDB" id="A0A2T3LAE2"/>
<dbReference type="RefSeq" id="WP_107252912.1">
    <property type="nucleotide sequence ID" value="NZ_PYOC01000002.1"/>
</dbReference>
<organism evidence="2 3">
    <name type="scientific">Photobacterium indicum</name>
    <dbReference type="NCBI Taxonomy" id="81447"/>
    <lineage>
        <taxon>Bacteria</taxon>
        <taxon>Pseudomonadati</taxon>
        <taxon>Pseudomonadota</taxon>
        <taxon>Gammaproteobacteria</taxon>
        <taxon>Vibrionales</taxon>
        <taxon>Vibrionaceae</taxon>
        <taxon>Photobacterium</taxon>
    </lineage>
</organism>
<evidence type="ECO:0000313" key="2">
    <source>
        <dbReference type="EMBL" id="PSV48305.1"/>
    </source>
</evidence>
<feature type="region of interest" description="Disordered" evidence="1">
    <location>
        <begin position="121"/>
        <end position="146"/>
    </location>
</feature>
<reference evidence="2 3" key="1">
    <citation type="submission" date="2018-03" db="EMBL/GenBank/DDBJ databases">
        <title>Whole genome sequencing of Histamine producing bacteria.</title>
        <authorList>
            <person name="Butler K."/>
        </authorList>
    </citation>
    <scope>NUCLEOTIDE SEQUENCE [LARGE SCALE GENOMIC DNA]</scope>
    <source>
        <strain evidence="2 3">ATCC 19614</strain>
    </source>
</reference>
<proteinExistence type="predicted"/>
<dbReference type="EMBL" id="PYOC01000002">
    <property type="protein sequence ID" value="PSV48305.1"/>
    <property type="molecule type" value="Genomic_DNA"/>
</dbReference>
<keyword evidence="3" id="KW-1185">Reference proteome</keyword>
<protein>
    <submittedName>
        <fullName evidence="2">Uncharacterized protein</fullName>
    </submittedName>
</protein>
<comment type="caution">
    <text evidence="2">The sequence shown here is derived from an EMBL/GenBank/DDBJ whole genome shotgun (WGS) entry which is preliminary data.</text>
</comment>
<feature type="compositionally biased region" description="Basic and acidic residues" evidence="1">
    <location>
        <begin position="136"/>
        <end position="146"/>
    </location>
</feature>
<accession>A0A2T3LAE2</accession>